<evidence type="ECO:0000256" key="1">
    <source>
        <dbReference type="SAM" id="Phobius"/>
    </source>
</evidence>
<feature type="transmembrane region" description="Helical" evidence="1">
    <location>
        <begin position="44"/>
        <end position="66"/>
    </location>
</feature>
<evidence type="ECO:0000313" key="3">
    <source>
        <dbReference type="Proteomes" id="UP000030481"/>
    </source>
</evidence>
<dbReference type="AlphaFoldDB" id="A0A0A2B9P2"/>
<dbReference type="EMBL" id="JNAR01000010">
    <property type="protein sequence ID" value="KGG09364.1"/>
    <property type="molecule type" value="Genomic_DNA"/>
</dbReference>
<name>A0A0A2B9P2_PROMR</name>
<sequence>MIIRLVNDLLIMKIFQVIDSYQYEMESRYQEKSMLTNLFTEHKFIGWLGLFIIFFSIFAIFVFQFLEWESNDNNKS</sequence>
<reference evidence="3" key="1">
    <citation type="journal article" date="2014" name="Sci. Data">
        <title>Genomes of diverse isolates of the marine cyanobacterium Prochlorococcus.</title>
        <authorList>
            <person name="Biller S."/>
            <person name="Berube P."/>
            <person name="Thompson J."/>
            <person name="Kelly L."/>
            <person name="Roggensack S."/>
            <person name="Awad L."/>
            <person name="Roache-Johnson K."/>
            <person name="Ding H."/>
            <person name="Giovannoni S.J."/>
            <person name="Moore L.R."/>
            <person name="Chisholm S.W."/>
        </authorList>
    </citation>
    <scope>NUCLEOTIDE SEQUENCE [LARGE SCALE GENOMIC DNA]</scope>
</reference>
<dbReference type="Proteomes" id="UP000030481">
    <property type="component" value="Unassembled WGS sequence"/>
</dbReference>
<keyword evidence="1" id="KW-0472">Membrane</keyword>
<gene>
    <name evidence="2" type="ORF">EV01_0763</name>
</gene>
<proteinExistence type="predicted"/>
<protein>
    <submittedName>
        <fullName evidence="2">Uncharacterized protein</fullName>
    </submittedName>
</protein>
<keyword evidence="1" id="KW-1133">Transmembrane helix</keyword>
<accession>A0A0A2B9P2</accession>
<keyword evidence="1" id="KW-0812">Transmembrane</keyword>
<organism evidence="2 3">
    <name type="scientific">Prochlorococcus marinus str. MIT 9401</name>
    <dbReference type="NCBI Taxonomy" id="167551"/>
    <lineage>
        <taxon>Bacteria</taxon>
        <taxon>Bacillati</taxon>
        <taxon>Cyanobacteriota</taxon>
        <taxon>Cyanophyceae</taxon>
        <taxon>Synechococcales</taxon>
        <taxon>Prochlorococcaceae</taxon>
        <taxon>Prochlorococcus</taxon>
    </lineage>
</organism>
<evidence type="ECO:0000313" key="2">
    <source>
        <dbReference type="EMBL" id="KGG09364.1"/>
    </source>
</evidence>
<comment type="caution">
    <text evidence="2">The sequence shown here is derived from an EMBL/GenBank/DDBJ whole genome shotgun (WGS) entry which is preliminary data.</text>
</comment>